<evidence type="ECO:0000313" key="1">
    <source>
        <dbReference type="EMBL" id="KPQ13594.1"/>
    </source>
</evidence>
<gene>
    <name evidence="1" type="ORF">HLUCCX10_12525</name>
</gene>
<comment type="caution">
    <text evidence="1">The sequence shown here is derived from an EMBL/GenBank/DDBJ whole genome shotgun (WGS) entry which is preliminary data.</text>
</comment>
<dbReference type="AlphaFoldDB" id="A0A0N8KFA5"/>
<evidence type="ECO:0000313" key="2">
    <source>
        <dbReference type="Proteomes" id="UP000050421"/>
    </source>
</evidence>
<proteinExistence type="predicted"/>
<organism evidence="1 2">
    <name type="scientific">Algoriphagus marincola HL-49</name>
    <dbReference type="NCBI Taxonomy" id="1305737"/>
    <lineage>
        <taxon>Bacteria</taxon>
        <taxon>Pseudomonadati</taxon>
        <taxon>Bacteroidota</taxon>
        <taxon>Cytophagia</taxon>
        <taxon>Cytophagales</taxon>
        <taxon>Cyclobacteriaceae</taxon>
        <taxon>Algoriphagus</taxon>
    </lineage>
</organism>
<accession>A0A0N8KFA5</accession>
<protein>
    <submittedName>
        <fullName evidence="1">Uncharacterized protein</fullName>
    </submittedName>
</protein>
<dbReference type="EMBL" id="LJXT01000085">
    <property type="protein sequence ID" value="KPQ13594.1"/>
    <property type="molecule type" value="Genomic_DNA"/>
</dbReference>
<dbReference type="Proteomes" id="UP000050421">
    <property type="component" value="Unassembled WGS sequence"/>
</dbReference>
<reference evidence="1 2" key="1">
    <citation type="submission" date="2015-09" db="EMBL/GenBank/DDBJ databases">
        <title>Identification and resolution of microdiversity through metagenomic sequencing of parallel consortia.</title>
        <authorList>
            <person name="Nelson W.C."/>
            <person name="Romine M.F."/>
            <person name="Lindemann S.R."/>
        </authorList>
    </citation>
    <scope>NUCLEOTIDE SEQUENCE [LARGE SCALE GENOMIC DNA]</scope>
    <source>
        <strain evidence="1">HL-49</strain>
    </source>
</reference>
<sequence length="42" mass="4955">MDLIIDLGQYSIYLLLFFQQLINQENEIPILITIEERTSLSL</sequence>
<name>A0A0N8KFA5_9BACT</name>